<reference evidence="3 4" key="1">
    <citation type="submission" date="2018-12" db="EMBL/GenBank/DDBJ databases">
        <authorList>
            <consortium name="Pathogen Informatics"/>
        </authorList>
    </citation>
    <scope>NUCLEOTIDE SEQUENCE [LARGE SCALE GENOMIC DNA]</scope>
    <source>
        <strain evidence="3 4">NCTC10741</strain>
    </source>
</reference>
<feature type="region of interest" description="Disordered" evidence="1">
    <location>
        <begin position="640"/>
        <end position="676"/>
    </location>
</feature>
<proteinExistence type="predicted"/>
<dbReference type="InterPro" id="IPR003870">
    <property type="entry name" value="DUF222"/>
</dbReference>
<name>A0A3P8KUA6_TSUPA</name>
<dbReference type="Pfam" id="PF02720">
    <property type="entry name" value="DUF222"/>
    <property type="match status" value="1"/>
</dbReference>
<sequence>MTAVYALHRVMYADDEAEYLARPGDLAGAVEARRSLTAAGAALEAQVSTLLRLGSTAARLAIETAIGFVERLPRVFALIGENVISPKAGEVALHRSRALDGEQARRFDALLAERLTVEYEVLSLPALREAADEIVGRIDAEAAERRRRAAVEDRRVTFRPEQDGMAAVFALMPAEDVSEVQARVEHMAGTVCDADPRTPPQRRADGWLQLARGFSTLGCRCEAPDCRYREARCQGEPDADGVITRFVTLVNVVINERDMVRDGGDQPTCSARSSTEFDPPSADDAEADIEVASGTDTRDLPADASASASTGDRSGWGYLVGHGLITGEHARELAARDDAKIQPFGQRIHDDPVPAAVARHSGIGGAEPRAAADAEGDRRTDLGDGDPRGRLDVAAVWAEIVVRLEGHEGPGDGGAFDDVPPGDGPSGGDPTDGAGDGPPGGGPTDRDPTGGCAAHDDGRTPTSNPARADAGDPGAVVTARGSSGYRPSADLRRYVRLVFPRCVFPYCTRPASRAQLDHRREYDHADPALGGGTTVEQIQPLCVAHHQLKTAGEWIDARLPDGRILWTSPDGRRYIVDPSGTVFALFPDLQRVRWIVPEAAAQSIPCRDTAPPGGRTRLQREHARRERLRQRNIAAMEAELDRARTPASTVEEHLAAALAAPRPPRPAPSFDGPPPF</sequence>
<feature type="region of interest" description="Disordered" evidence="1">
    <location>
        <begin position="260"/>
        <end position="312"/>
    </location>
</feature>
<dbReference type="AlphaFoldDB" id="A0A3P8KUA6"/>
<feature type="region of interest" description="Disordered" evidence="1">
    <location>
        <begin position="406"/>
        <end position="483"/>
    </location>
</feature>
<feature type="compositionally biased region" description="Basic and acidic residues" evidence="1">
    <location>
        <begin position="370"/>
        <end position="389"/>
    </location>
</feature>
<feature type="domain" description="DUF222" evidence="2">
    <location>
        <begin position="31"/>
        <end position="229"/>
    </location>
</feature>
<evidence type="ECO:0000256" key="1">
    <source>
        <dbReference type="SAM" id="MobiDB-lite"/>
    </source>
</evidence>
<dbReference type="InterPro" id="IPR003615">
    <property type="entry name" value="HNH_nuc"/>
</dbReference>
<evidence type="ECO:0000313" key="3">
    <source>
        <dbReference type="EMBL" id="VDR40577.1"/>
    </source>
</evidence>
<feature type="compositionally biased region" description="Basic and acidic residues" evidence="1">
    <location>
        <begin position="640"/>
        <end position="654"/>
    </location>
</feature>
<feature type="compositionally biased region" description="Gly residues" evidence="1">
    <location>
        <begin position="434"/>
        <end position="443"/>
    </location>
</feature>
<evidence type="ECO:0000313" key="4">
    <source>
        <dbReference type="Proteomes" id="UP000271626"/>
    </source>
</evidence>
<feature type="compositionally biased region" description="Pro residues" evidence="1">
    <location>
        <begin position="661"/>
        <end position="676"/>
    </location>
</feature>
<gene>
    <name evidence="3" type="ORF">NCTC10741_03739</name>
</gene>
<feature type="region of interest" description="Disordered" evidence="1">
    <location>
        <begin position="605"/>
        <end position="624"/>
    </location>
</feature>
<feature type="region of interest" description="Disordered" evidence="1">
    <location>
        <begin position="358"/>
        <end position="389"/>
    </location>
</feature>
<dbReference type="CDD" id="cd00085">
    <property type="entry name" value="HNHc"/>
    <property type="match status" value="1"/>
</dbReference>
<protein>
    <submittedName>
        <fullName evidence="3">Domain of uncharacterized function DUF222</fullName>
    </submittedName>
</protein>
<feature type="compositionally biased region" description="Polar residues" evidence="1">
    <location>
        <begin position="267"/>
        <end position="276"/>
    </location>
</feature>
<feature type="compositionally biased region" description="Basic and acidic residues" evidence="1">
    <location>
        <begin position="444"/>
        <end position="459"/>
    </location>
</feature>
<organism evidence="3 4">
    <name type="scientific">Tsukamurella paurometabola</name>
    <name type="common">Corynebacterium paurometabolum</name>
    <dbReference type="NCBI Taxonomy" id="2061"/>
    <lineage>
        <taxon>Bacteria</taxon>
        <taxon>Bacillati</taxon>
        <taxon>Actinomycetota</taxon>
        <taxon>Actinomycetes</taxon>
        <taxon>Mycobacteriales</taxon>
        <taxon>Tsukamurellaceae</taxon>
        <taxon>Tsukamurella</taxon>
    </lineage>
</organism>
<dbReference type="Proteomes" id="UP000271626">
    <property type="component" value="Chromosome"/>
</dbReference>
<evidence type="ECO:0000259" key="2">
    <source>
        <dbReference type="Pfam" id="PF02720"/>
    </source>
</evidence>
<dbReference type="EMBL" id="LR131273">
    <property type="protein sequence ID" value="VDR40577.1"/>
    <property type="molecule type" value="Genomic_DNA"/>
</dbReference>
<accession>A0A3P8KUA6</accession>